<reference evidence="4" key="1">
    <citation type="submission" date="2016-10" db="EMBL/GenBank/DDBJ databases">
        <authorList>
            <person name="Varghese N."/>
            <person name="Submissions S."/>
        </authorList>
    </citation>
    <scope>NUCLEOTIDE SEQUENCE [LARGE SCALE GENOMIC DNA]</scope>
    <source>
        <strain evidence="4">DSM 43163</strain>
    </source>
</reference>
<dbReference type="PANTHER" id="PTHR33371">
    <property type="entry name" value="INTERMEMBRANE PHOSPHOLIPID TRANSPORT SYSTEM BINDING PROTEIN MLAD-RELATED"/>
    <property type="match status" value="1"/>
</dbReference>
<keyword evidence="4" id="KW-1185">Reference proteome</keyword>
<dbReference type="InterPro" id="IPR003399">
    <property type="entry name" value="Mce/MlaD"/>
</dbReference>
<evidence type="ECO:0000313" key="3">
    <source>
        <dbReference type="EMBL" id="SEG81453.1"/>
    </source>
</evidence>
<dbReference type="EMBL" id="FNVO01000014">
    <property type="protein sequence ID" value="SEG81453.1"/>
    <property type="molecule type" value="Genomic_DNA"/>
</dbReference>
<evidence type="ECO:0000259" key="2">
    <source>
        <dbReference type="Pfam" id="PF11887"/>
    </source>
</evidence>
<name>A0A1H6D9E6_9ACTN</name>
<organism evidence="3 4">
    <name type="scientific">Thermomonospora echinospora</name>
    <dbReference type="NCBI Taxonomy" id="1992"/>
    <lineage>
        <taxon>Bacteria</taxon>
        <taxon>Bacillati</taxon>
        <taxon>Actinomycetota</taxon>
        <taxon>Actinomycetes</taxon>
        <taxon>Streptosporangiales</taxon>
        <taxon>Thermomonosporaceae</taxon>
        <taxon>Thermomonospora</taxon>
    </lineage>
</organism>
<dbReference type="OrthoDB" id="4655264at2"/>
<evidence type="ECO:0000313" key="4">
    <source>
        <dbReference type="Proteomes" id="UP000236723"/>
    </source>
</evidence>
<dbReference type="InterPro" id="IPR052336">
    <property type="entry name" value="MlaD_Phospholipid_Transporter"/>
</dbReference>
<gene>
    <name evidence="3" type="ORF">SAMN04489712_11460</name>
</gene>
<sequence>MNQALSPGRRVAVVLLTALVLAAAGHLLIARPFAADGTRLTADFAGAGQSLTTASPVKLRGVTVGRISRIELAPDGGARLTLRIDHGVRIPDTVTASLEPESVFGPKFLNLLPGPHEATGPFLADGAHIARTSESLDLTSMLGDAEAVLAAIDPQDVAVIVDALGQGLGSSGPNLAGLVRQTGTLVDVAHRQRGRARTMLSDLARLARLRGVGADLSTTAASSVALLDTLTAGPRGRGLRTAQGVSEITSLLARGLSGYEGDLRATFHSMEGAATFLHAQLPLAGPGVRRVVELMPVYQAMAWVPGPQNKRLLAINVLLPTSPCQLLVGVCPPASGGR</sequence>
<dbReference type="GO" id="GO:0005576">
    <property type="term" value="C:extracellular region"/>
    <property type="evidence" value="ECO:0007669"/>
    <property type="project" value="TreeGrafter"/>
</dbReference>
<proteinExistence type="predicted"/>
<accession>A0A1H6D9E6</accession>
<feature type="domain" description="Mce/MlaD" evidence="1">
    <location>
        <begin position="37"/>
        <end position="114"/>
    </location>
</feature>
<feature type="domain" description="Mammalian cell entry C-terminal" evidence="2">
    <location>
        <begin position="123"/>
        <end position="231"/>
    </location>
</feature>
<dbReference type="PANTHER" id="PTHR33371:SF16">
    <property type="entry name" value="MCE-FAMILY PROTEIN MCE3F"/>
    <property type="match status" value="1"/>
</dbReference>
<dbReference type="Pfam" id="PF11887">
    <property type="entry name" value="Mce4_CUP1"/>
    <property type="match status" value="1"/>
</dbReference>
<dbReference type="InterPro" id="IPR024516">
    <property type="entry name" value="Mce_C"/>
</dbReference>
<protein>
    <submittedName>
        <fullName evidence="3">Phospholipid/cholesterol/gamma-HCH transport system substrate-binding protein</fullName>
    </submittedName>
</protein>
<dbReference type="RefSeq" id="WP_103941366.1">
    <property type="nucleotide sequence ID" value="NZ_FNVO01000014.1"/>
</dbReference>
<dbReference type="Proteomes" id="UP000236723">
    <property type="component" value="Unassembled WGS sequence"/>
</dbReference>
<dbReference type="Pfam" id="PF02470">
    <property type="entry name" value="MlaD"/>
    <property type="match status" value="1"/>
</dbReference>
<evidence type="ECO:0000259" key="1">
    <source>
        <dbReference type="Pfam" id="PF02470"/>
    </source>
</evidence>
<dbReference type="AlphaFoldDB" id="A0A1H6D9E6"/>